<dbReference type="EMBL" id="JBGFUD010001476">
    <property type="protein sequence ID" value="MFH4976341.1"/>
    <property type="molecule type" value="Genomic_DNA"/>
</dbReference>
<dbReference type="InterPro" id="IPR056467">
    <property type="entry name" value="eWH_GTF3C1"/>
</dbReference>
<feature type="compositionally biased region" description="Low complexity" evidence="1">
    <location>
        <begin position="8"/>
        <end position="17"/>
    </location>
</feature>
<feature type="region of interest" description="Disordered" evidence="1">
    <location>
        <begin position="362"/>
        <end position="416"/>
    </location>
</feature>
<sequence length="1437" mass="164253">MGKRRSKSASNKNNGSSDCEEVSSSKKKMKAEQSPEEMDDGEENQETSVNAQRSPYLQYDRQYWSPLLLYRTMGDLTASAIRKAGSEGVGRIEIGKSLGIDTTVKAGNRKVSNYIVNVMKAYPAHFGQYQKMEGKFRCIKYFWKVASQPKSFDTLFAKWNAVVGSSCPFSMGQVIKFPTTNLSTLRISDVSLRRLTDIMRILEKQRVVVTMNRFIKYITDLEAGYGYSYQIDKKSVLKCLRALEQHSLVKVFDTTVVEDSVVNRIQIICHREINSSSDECVETAIRMTIDEFHEAGRVFPHGQLRFSRKKAEELADYTQLDNELEAKRADIPNVWEGGDMTVASRLATFRLQTTRRASIFQWEDSPLKPKEKPPKIVKKGKEVEGDEERQKSEAATESRINSLESVADDPKPGNSVLEDNANACPEFIKRKYDPNISYGYQNKMIRCFVVHELVYHFVYGLGEEVKPNVYERFPPGEYSVNQEGTPIEKIPVYVNQESPLRFVPPLPTYSGLPRGWVMLHDLLTVLPLSIFVLIVRMHFKYPALNGYLTDPIRRHLLLSDLPHPLRMELLHDKKAIKQLEHILLTLSALGLARLAPNPDPKRYPMANSLFFFIGRGGSLRDTSTSNRGYAAVTPPIEQYRQYHYSFDSPENIRLYWHHMRAVVQSTPLAFRLDIQEENAEVVASRQKKYSVGTFDRTNIMKEFSETTTTTFEPVPPNDGCAGVDTGLFIHLKRHWDINPRPTELVSWFLSEWRRSAEKARPTVEMRVERLQKTWNSYVKALMPPEGIWKRNFSTALNANYLPLKGHGTLSIDEKRIRTRNVRATHERKNSNSKGKSHKRSLDKIDRLSQERRIHMRSRFTAKERDMLILIRAVGFFLNPVYRFWLEPSVLRDIMHEYVPESQTKTVQSLMAAGVREMVRPNKIAYLQRIVRNLSTFQEMCALRLKLARQPLTDPAAKRRFFMDAFDMANRLLFMESKFVPPSSVPEGVFEKYMAQGKVKIAAEVQQSATFPSRSQKPNNPAQIRNCVAYNIIMSTLLSDEDLNGAHVEDMVEQLSACSLSGVLEQLRIDGLISKVRSQNEDGLLSSKNQASLSYYFRHFFNHRFHSELVQQTKAAADLLEQGVSLTEEDSPGVVASVLRFFYTDSNLDLVIPEGLLNVFTPLSADQMVNATKQLRYLESADLHLENMVIKPSDSVRWEKVPSLEEIIASVRRRVPVKCIGSTMFDDFLLNFSGDDFKTLQSVHAAIAKSKSVGSSLQEILDETKFETDRVLWCLKQLELAVQVIQVGVDCTRYVLPSQSDCWLVRGKMFGFVPAPWTNPTGDINCPTLRWMAEGVLFTLINRPGIPYTDLKAKFAYALQPRLLIELVEVLERCGCVHVLRATPILTRFSSPFTIENRYASDSFEYVVPTKDAIERFSRIFYSVKLSDSLISNRTEYV</sequence>
<evidence type="ECO:0000313" key="4">
    <source>
        <dbReference type="Proteomes" id="UP001608902"/>
    </source>
</evidence>
<dbReference type="PANTHER" id="PTHR15180:SF1">
    <property type="entry name" value="GENERAL TRANSCRIPTION FACTOR 3C POLYPEPTIDE 1"/>
    <property type="match status" value="1"/>
</dbReference>
<evidence type="ECO:0000259" key="2">
    <source>
        <dbReference type="Pfam" id="PF24101"/>
    </source>
</evidence>
<name>A0ABD6E9N7_9BILA</name>
<evidence type="ECO:0000313" key="3">
    <source>
        <dbReference type="EMBL" id="MFH4976341.1"/>
    </source>
</evidence>
<dbReference type="CDD" id="cd16169">
    <property type="entry name" value="Tau138_eWH"/>
    <property type="match status" value="1"/>
</dbReference>
<feature type="compositionally biased region" description="Basic and acidic residues" evidence="1">
    <location>
        <begin position="365"/>
        <end position="396"/>
    </location>
</feature>
<keyword evidence="4" id="KW-1185">Reference proteome</keyword>
<gene>
    <name evidence="3" type="ORF">AB6A40_003050</name>
</gene>
<dbReference type="Proteomes" id="UP001608902">
    <property type="component" value="Unassembled WGS sequence"/>
</dbReference>
<organism evidence="3 4">
    <name type="scientific">Gnathostoma spinigerum</name>
    <dbReference type="NCBI Taxonomy" id="75299"/>
    <lineage>
        <taxon>Eukaryota</taxon>
        <taxon>Metazoa</taxon>
        <taxon>Ecdysozoa</taxon>
        <taxon>Nematoda</taxon>
        <taxon>Chromadorea</taxon>
        <taxon>Rhabditida</taxon>
        <taxon>Spirurina</taxon>
        <taxon>Gnathostomatomorpha</taxon>
        <taxon>Gnathostomatoidea</taxon>
        <taxon>Gnathostomatidae</taxon>
        <taxon>Gnathostoma</taxon>
    </lineage>
</organism>
<comment type="caution">
    <text evidence="3">The sequence shown here is derived from an EMBL/GenBank/DDBJ whole genome shotgun (WGS) entry which is preliminary data.</text>
</comment>
<proteinExistence type="predicted"/>
<dbReference type="InterPro" id="IPR044210">
    <property type="entry name" value="Tfc3-like"/>
</dbReference>
<protein>
    <recommendedName>
        <fullName evidence="2">GTF3C1 extended winged-helix domain-containing protein</fullName>
    </recommendedName>
</protein>
<dbReference type="PANTHER" id="PTHR15180">
    <property type="entry name" value="GENERAL TRANSCRIPTION FACTOR 3C POLYPEPTIDE 1"/>
    <property type="match status" value="1"/>
</dbReference>
<dbReference type="InterPro" id="IPR035625">
    <property type="entry name" value="Tfc3-like_eWH"/>
</dbReference>
<evidence type="ECO:0000256" key="1">
    <source>
        <dbReference type="SAM" id="MobiDB-lite"/>
    </source>
</evidence>
<feature type="compositionally biased region" description="Acidic residues" evidence="1">
    <location>
        <begin position="34"/>
        <end position="45"/>
    </location>
</feature>
<feature type="domain" description="GTF3C1 extended winged-helix" evidence="2">
    <location>
        <begin position="187"/>
        <end position="296"/>
    </location>
</feature>
<feature type="region of interest" description="Disordered" evidence="1">
    <location>
        <begin position="821"/>
        <end position="843"/>
    </location>
</feature>
<dbReference type="Pfam" id="PF24101">
    <property type="entry name" value="WHD_GTF3C1"/>
    <property type="match status" value="1"/>
</dbReference>
<feature type="region of interest" description="Disordered" evidence="1">
    <location>
        <begin position="1"/>
        <end position="52"/>
    </location>
</feature>
<accession>A0ABD6E9N7</accession>
<reference evidence="3 4" key="1">
    <citation type="submission" date="2024-08" db="EMBL/GenBank/DDBJ databases">
        <title>Gnathostoma spinigerum genome.</title>
        <authorList>
            <person name="Gonzalez-Bertolin B."/>
            <person name="Monzon S."/>
            <person name="Zaballos A."/>
            <person name="Jimenez P."/>
            <person name="Dekumyoy P."/>
            <person name="Varona S."/>
            <person name="Cuesta I."/>
            <person name="Sumanam S."/>
            <person name="Adisakwattana P."/>
            <person name="Gasser R.B."/>
            <person name="Hernandez-Gonzalez A."/>
            <person name="Young N.D."/>
            <person name="Perteguer M.J."/>
        </authorList>
    </citation>
    <scope>NUCLEOTIDE SEQUENCE [LARGE SCALE GENOMIC DNA]</scope>
    <source>
        <strain evidence="3">AL3</strain>
        <tissue evidence="3">Liver</tissue>
    </source>
</reference>